<evidence type="ECO:0000313" key="1">
    <source>
        <dbReference type="EMBL" id="MBB5783109.1"/>
    </source>
</evidence>
<dbReference type="Proteomes" id="UP000579153">
    <property type="component" value="Unassembled WGS sequence"/>
</dbReference>
<gene>
    <name evidence="1" type="ORF">HD596_009865</name>
</gene>
<organism evidence="1 2">
    <name type="scientific">Nonomuraea jabiensis</name>
    <dbReference type="NCBI Taxonomy" id="882448"/>
    <lineage>
        <taxon>Bacteria</taxon>
        <taxon>Bacillati</taxon>
        <taxon>Actinomycetota</taxon>
        <taxon>Actinomycetes</taxon>
        <taxon>Streptosporangiales</taxon>
        <taxon>Streptosporangiaceae</taxon>
        <taxon>Nonomuraea</taxon>
    </lineage>
</organism>
<sequence>MPQSRPELARIHDYYCLPRSVGSASQSIYDIWESGGAFNDSITPSTYVPEYRAHVVLKILMLTPPGAAVLSLGCGNGFVEGDLADHDRDVRAIDCNAEAVELTRKKGVDARTVDFFDLRPDDAADVSAVYADGLLGHLFDAAGELAPALGKLRDLNLRPGTHLVLSNDAPRDGKADFAPHEHVDGFWFIAKDYLHKSLISFGFEPVESYYFPYLRPVSGIRNRTICVALVP</sequence>
<keyword evidence="1" id="KW-0808">Transferase</keyword>
<dbReference type="CDD" id="cd02440">
    <property type="entry name" value="AdoMet_MTases"/>
    <property type="match status" value="1"/>
</dbReference>
<dbReference type="InterPro" id="IPR029063">
    <property type="entry name" value="SAM-dependent_MTases_sf"/>
</dbReference>
<accession>A0A7W9GFX9</accession>
<proteinExistence type="predicted"/>
<keyword evidence="2" id="KW-1185">Reference proteome</keyword>
<dbReference type="GO" id="GO:0032259">
    <property type="term" value="P:methylation"/>
    <property type="evidence" value="ECO:0007669"/>
    <property type="project" value="UniProtKB-KW"/>
</dbReference>
<dbReference type="GO" id="GO:0008168">
    <property type="term" value="F:methyltransferase activity"/>
    <property type="evidence" value="ECO:0007669"/>
    <property type="project" value="UniProtKB-KW"/>
</dbReference>
<dbReference type="Gene3D" id="3.40.50.150">
    <property type="entry name" value="Vaccinia Virus protein VP39"/>
    <property type="match status" value="1"/>
</dbReference>
<protein>
    <submittedName>
        <fullName evidence="1">SAM-dependent methyltransferase</fullName>
    </submittedName>
</protein>
<dbReference type="EMBL" id="JACHMB010000001">
    <property type="protein sequence ID" value="MBB5783109.1"/>
    <property type="molecule type" value="Genomic_DNA"/>
</dbReference>
<comment type="caution">
    <text evidence="1">The sequence shown here is derived from an EMBL/GenBank/DDBJ whole genome shotgun (WGS) entry which is preliminary data.</text>
</comment>
<name>A0A7W9GFX9_9ACTN</name>
<dbReference type="SUPFAM" id="SSF53335">
    <property type="entry name" value="S-adenosyl-L-methionine-dependent methyltransferases"/>
    <property type="match status" value="1"/>
</dbReference>
<dbReference type="RefSeq" id="WP_185076112.1">
    <property type="nucleotide sequence ID" value="NZ_JACHMB010000001.1"/>
</dbReference>
<evidence type="ECO:0000313" key="2">
    <source>
        <dbReference type="Proteomes" id="UP000579153"/>
    </source>
</evidence>
<keyword evidence="1" id="KW-0489">Methyltransferase</keyword>
<dbReference type="AlphaFoldDB" id="A0A7W9GFX9"/>
<reference evidence="1 2" key="1">
    <citation type="submission" date="2020-08" db="EMBL/GenBank/DDBJ databases">
        <title>Sequencing the genomes of 1000 actinobacteria strains.</title>
        <authorList>
            <person name="Klenk H.-P."/>
        </authorList>
    </citation>
    <scope>NUCLEOTIDE SEQUENCE [LARGE SCALE GENOMIC DNA]</scope>
    <source>
        <strain evidence="1 2">DSM 45507</strain>
    </source>
</reference>